<evidence type="ECO:0000256" key="4">
    <source>
        <dbReference type="SAM" id="MobiDB-lite"/>
    </source>
</evidence>
<dbReference type="Gene3D" id="2.40.10.10">
    <property type="entry name" value="Trypsin-like serine proteases"/>
    <property type="match status" value="2"/>
</dbReference>
<dbReference type="InterPro" id="IPR009003">
    <property type="entry name" value="Peptidase_S1_PA"/>
</dbReference>
<dbReference type="RefSeq" id="WP_178051633.1">
    <property type="nucleotide sequence ID" value="NZ_JACOPH010000001.1"/>
</dbReference>
<organism evidence="7 8">
    <name type="scientific">Roseburia zhanii</name>
    <dbReference type="NCBI Taxonomy" id="2763064"/>
    <lineage>
        <taxon>Bacteria</taxon>
        <taxon>Bacillati</taxon>
        <taxon>Bacillota</taxon>
        <taxon>Clostridia</taxon>
        <taxon>Lachnospirales</taxon>
        <taxon>Lachnospiraceae</taxon>
        <taxon>Roseburia</taxon>
    </lineage>
</organism>
<dbReference type="Gene3D" id="2.30.42.10">
    <property type="match status" value="1"/>
</dbReference>
<evidence type="ECO:0000256" key="3">
    <source>
        <dbReference type="ARBA" id="ARBA00022801"/>
    </source>
</evidence>
<dbReference type="SMART" id="SM00228">
    <property type="entry name" value="PDZ"/>
    <property type="match status" value="1"/>
</dbReference>
<dbReference type="SUPFAM" id="SSF50156">
    <property type="entry name" value="PDZ domain-like"/>
    <property type="match status" value="1"/>
</dbReference>
<feature type="compositionally biased region" description="Basic and acidic residues" evidence="4">
    <location>
        <begin position="38"/>
        <end position="50"/>
    </location>
</feature>
<comment type="caution">
    <text evidence="7">The sequence shown here is derived from an EMBL/GenBank/DDBJ whole genome shotgun (WGS) entry which is preliminary data.</text>
</comment>
<reference evidence="7" key="1">
    <citation type="submission" date="2020-08" db="EMBL/GenBank/DDBJ databases">
        <title>Genome public.</title>
        <authorList>
            <person name="Liu C."/>
            <person name="Sun Q."/>
        </authorList>
    </citation>
    <scope>NUCLEOTIDE SEQUENCE</scope>
    <source>
        <strain evidence="7">BX1005</strain>
    </source>
</reference>
<dbReference type="EMBL" id="JACOPH010000001">
    <property type="protein sequence ID" value="MBC5712841.1"/>
    <property type="molecule type" value="Genomic_DNA"/>
</dbReference>
<dbReference type="PRINTS" id="PR00834">
    <property type="entry name" value="PROTEASES2C"/>
</dbReference>
<keyword evidence="5" id="KW-0812">Transmembrane</keyword>
<dbReference type="Pfam" id="PF13365">
    <property type="entry name" value="Trypsin_2"/>
    <property type="match status" value="1"/>
</dbReference>
<feature type="region of interest" description="Disordered" evidence="4">
    <location>
        <begin position="1"/>
        <end position="50"/>
    </location>
</feature>
<comment type="similarity">
    <text evidence="1">Belongs to the peptidase S1C family.</text>
</comment>
<dbReference type="InterPro" id="IPR001478">
    <property type="entry name" value="PDZ"/>
</dbReference>
<keyword evidence="8" id="KW-1185">Reference proteome</keyword>
<dbReference type="PANTHER" id="PTHR43343">
    <property type="entry name" value="PEPTIDASE S12"/>
    <property type="match status" value="1"/>
</dbReference>
<dbReference type="Pfam" id="PF13180">
    <property type="entry name" value="PDZ_2"/>
    <property type="match status" value="1"/>
</dbReference>
<dbReference type="GO" id="GO:0006508">
    <property type="term" value="P:proteolysis"/>
    <property type="evidence" value="ECO:0007669"/>
    <property type="project" value="UniProtKB-KW"/>
</dbReference>
<gene>
    <name evidence="7" type="ORF">H8S17_01220</name>
</gene>
<keyword evidence="3" id="KW-0378">Hydrolase</keyword>
<dbReference type="InterPro" id="IPR036034">
    <property type="entry name" value="PDZ_sf"/>
</dbReference>
<feature type="compositionally biased region" description="Polar residues" evidence="4">
    <location>
        <begin position="105"/>
        <end position="124"/>
    </location>
</feature>
<dbReference type="PROSITE" id="PS50106">
    <property type="entry name" value="PDZ"/>
    <property type="match status" value="1"/>
</dbReference>
<feature type="transmembrane region" description="Helical" evidence="5">
    <location>
        <begin position="56"/>
        <end position="76"/>
    </location>
</feature>
<sequence length="460" mass="48510">MEGFENQDGYQSQTDYYSYGQTDNDNTNTYGGQSYYRPYEEPPKPKKEKSGFGRKLMKCVALALVFGLVAGTAFAGTTSFFHTVTATEETTQEDESLSGGDLNIAGSSETVDNVSATPENSKQTAADGAVTDVSGIVSQTMPSIVSITTIARTQVRGFFGRTQEYESEGCGSGIIVSQDDEYLYIATNNHVVSGAETLTVLFCDDSTVSAEVKGTDESSDLAVVAVALEDIEDETKDKIRTATFGDSSALKVGETAIAIGNALGYGQSVTTGVISALSREVSVQNESDGSTVTNELLQTDAAINPGNSGGALLNLKGEVIGINSVKYSETSVEGMGYAIPSASALPIIKQLITREVVSGSKSAYLGISGVDVTDTVSGTYQMPQGVYVAQVIEGSGAANAGLQQGDIITKFDGRNITSMEEMQELMKYLSAGDTVNVTIERAQNGEYVEMDLEIVLGSKK</sequence>
<keyword evidence="5" id="KW-1133">Transmembrane helix</keyword>
<dbReference type="PANTHER" id="PTHR43343:SF3">
    <property type="entry name" value="PROTEASE DO-LIKE 8, CHLOROPLASTIC"/>
    <property type="match status" value="1"/>
</dbReference>
<evidence type="ECO:0000256" key="2">
    <source>
        <dbReference type="ARBA" id="ARBA00022670"/>
    </source>
</evidence>
<evidence type="ECO:0000256" key="5">
    <source>
        <dbReference type="SAM" id="Phobius"/>
    </source>
</evidence>
<dbReference type="Proteomes" id="UP000606720">
    <property type="component" value="Unassembled WGS sequence"/>
</dbReference>
<evidence type="ECO:0000313" key="7">
    <source>
        <dbReference type="EMBL" id="MBC5712841.1"/>
    </source>
</evidence>
<feature type="compositionally biased region" description="Polar residues" evidence="4">
    <location>
        <begin position="8"/>
        <end position="32"/>
    </location>
</feature>
<feature type="domain" description="PDZ" evidence="6">
    <location>
        <begin position="353"/>
        <end position="443"/>
    </location>
</feature>
<accession>A0A923LMD6</accession>
<dbReference type="InterPro" id="IPR043504">
    <property type="entry name" value="Peptidase_S1_PA_chymotrypsin"/>
</dbReference>
<feature type="region of interest" description="Disordered" evidence="4">
    <location>
        <begin position="87"/>
        <end position="127"/>
    </location>
</feature>
<dbReference type="AlphaFoldDB" id="A0A923LMD6"/>
<proteinExistence type="inferred from homology"/>
<name>A0A923LMD6_9FIRM</name>
<evidence type="ECO:0000259" key="6">
    <source>
        <dbReference type="PROSITE" id="PS50106"/>
    </source>
</evidence>
<protein>
    <submittedName>
        <fullName evidence="7">Trypsin-like peptidase domain-containing protein</fullName>
    </submittedName>
</protein>
<evidence type="ECO:0000256" key="1">
    <source>
        <dbReference type="ARBA" id="ARBA00010541"/>
    </source>
</evidence>
<dbReference type="SUPFAM" id="SSF50494">
    <property type="entry name" value="Trypsin-like serine proteases"/>
    <property type="match status" value="1"/>
</dbReference>
<dbReference type="InterPro" id="IPR051201">
    <property type="entry name" value="Chloro_Bact_Ser_Proteases"/>
</dbReference>
<keyword evidence="5" id="KW-0472">Membrane</keyword>
<dbReference type="InterPro" id="IPR001940">
    <property type="entry name" value="Peptidase_S1C"/>
</dbReference>
<dbReference type="GO" id="GO:0004252">
    <property type="term" value="F:serine-type endopeptidase activity"/>
    <property type="evidence" value="ECO:0007669"/>
    <property type="project" value="InterPro"/>
</dbReference>
<keyword evidence="2" id="KW-0645">Protease</keyword>
<evidence type="ECO:0000313" key="8">
    <source>
        <dbReference type="Proteomes" id="UP000606720"/>
    </source>
</evidence>